<keyword evidence="1 4" id="KW-0378">Hydrolase</keyword>
<dbReference type="InterPro" id="IPR016035">
    <property type="entry name" value="Acyl_Trfase/lysoPLipase"/>
</dbReference>
<feature type="active site" description="Proton acceptor" evidence="4">
    <location>
        <position position="159"/>
    </location>
</feature>
<feature type="short sequence motif" description="GXSXG" evidence="4">
    <location>
        <begin position="40"/>
        <end position="44"/>
    </location>
</feature>
<comment type="caution">
    <text evidence="6">The sequence shown here is derived from an EMBL/GenBank/DDBJ whole genome shotgun (WGS) entry which is preliminary data.</text>
</comment>
<proteinExistence type="predicted"/>
<feature type="short sequence motif" description="DGA/G" evidence="4">
    <location>
        <begin position="159"/>
        <end position="161"/>
    </location>
</feature>
<organism evidence="6 7">
    <name type="scientific">Candidatus Doudnabacteria bacterium RIFCSPHIGHO2_01_FULL_41_86</name>
    <dbReference type="NCBI Taxonomy" id="1817821"/>
    <lineage>
        <taxon>Bacteria</taxon>
        <taxon>Candidatus Doudnaibacteriota</taxon>
    </lineage>
</organism>
<dbReference type="GO" id="GO:0016787">
    <property type="term" value="F:hydrolase activity"/>
    <property type="evidence" value="ECO:0007669"/>
    <property type="project" value="UniProtKB-UniRule"/>
</dbReference>
<dbReference type="InterPro" id="IPR050301">
    <property type="entry name" value="NTE"/>
</dbReference>
<evidence type="ECO:0000256" key="1">
    <source>
        <dbReference type="ARBA" id="ARBA00022801"/>
    </source>
</evidence>
<evidence type="ECO:0000256" key="4">
    <source>
        <dbReference type="PROSITE-ProRule" id="PRU01161"/>
    </source>
</evidence>
<dbReference type="GO" id="GO:0016042">
    <property type="term" value="P:lipid catabolic process"/>
    <property type="evidence" value="ECO:0007669"/>
    <property type="project" value="UniProtKB-UniRule"/>
</dbReference>
<evidence type="ECO:0000313" key="7">
    <source>
        <dbReference type="Proteomes" id="UP000177610"/>
    </source>
</evidence>
<evidence type="ECO:0000256" key="3">
    <source>
        <dbReference type="ARBA" id="ARBA00023098"/>
    </source>
</evidence>
<name>A0A1F5N7V9_9BACT</name>
<dbReference type="PANTHER" id="PTHR14226:SF29">
    <property type="entry name" value="NEUROPATHY TARGET ESTERASE SWS"/>
    <property type="match status" value="1"/>
</dbReference>
<protein>
    <recommendedName>
        <fullName evidence="5">PNPLA domain-containing protein</fullName>
    </recommendedName>
</protein>
<feature type="active site" description="Nucleophile" evidence="4">
    <location>
        <position position="42"/>
    </location>
</feature>
<accession>A0A1F5N7V9</accession>
<dbReference type="Proteomes" id="UP000177610">
    <property type="component" value="Unassembled WGS sequence"/>
</dbReference>
<feature type="domain" description="PNPLA" evidence="5">
    <location>
        <begin position="9"/>
        <end position="172"/>
    </location>
</feature>
<evidence type="ECO:0000256" key="2">
    <source>
        <dbReference type="ARBA" id="ARBA00022963"/>
    </source>
</evidence>
<dbReference type="STRING" id="1817821.A2717_03220"/>
<keyword evidence="3 4" id="KW-0443">Lipid metabolism</keyword>
<evidence type="ECO:0000313" key="6">
    <source>
        <dbReference type="EMBL" id="OGE73622.1"/>
    </source>
</evidence>
<dbReference type="SUPFAM" id="SSF52151">
    <property type="entry name" value="FabD/lysophospholipase-like"/>
    <property type="match status" value="1"/>
</dbReference>
<dbReference type="Pfam" id="PF01734">
    <property type="entry name" value="Patatin"/>
    <property type="match status" value="1"/>
</dbReference>
<dbReference type="Gene3D" id="3.40.1090.10">
    <property type="entry name" value="Cytosolic phospholipase A2 catalytic domain"/>
    <property type="match status" value="2"/>
</dbReference>
<keyword evidence="2 4" id="KW-0442">Lipid degradation</keyword>
<sequence length="331" mass="36939">MTNRPKIGIALSGASGRAIAHIGALEVFREHKITIDYLVGCSSGALIAASFAIGTMEAMKKVFYELSFPSILRFWSLKNAKGGLFHLHNEAMEELLNSVTHNMNFEDIEGPKVGFSATDINTGELVTIKSGSINTAFKASVAVPGLFEPVVWEKHVLVDGGLVNIVPTLPVKEMGADIVIGINIAATKFIYEKKMPIWRGYRFLTNVMGLQFIREKIIPKLSPRLLFRLDSQSDVLEQRDIKIPGVISVMTKAVEHSFRIEEQWDESHVACDLMIEPHVKHYGKTEFSNLDKIYQEGRRAAEAAVPEIKKLIKQYQQKQIAADMDPVRNAF</sequence>
<comment type="caution">
    <text evidence="4">Lacks conserved residue(s) required for the propagation of feature annotation.</text>
</comment>
<dbReference type="AlphaFoldDB" id="A0A1F5N7V9"/>
<dbReference type="EMBL" id="MFEH01000005">
    <property type="protein sequence ID" value="OGE73622.1"/>
    <property type="molecule type" value="Genomic_DNA"/>
</dbReference>
<evidence type="ECO:0000259" key="5">
    <source>
        <dbReference type="PROSITE" id="PS51635"/>
    </source>
</evidence>
<dbReference type="InterPro" id="IPR002641">
    <property type="entry name" value="PNPLA_dom"/>
</dbReference>
<dbReference type="PANTHER" id="PTHR14226">
    <property type="entry name" value="NEUROPATHY TARGET ESTERASE/SWISS CHEESE D.MELANOGASTER"/>
    <property type="match status" value="1"/>
</dbReference>
<dbReference type="PROSITE" id="PS51635">
    <property type="entry name" value="PNPLA"/>
    <property type="match status" value="1"/>
</dbReference>
<reference evidence="6 7" key="1">
    <citation type="journal article" date="2016" name="Nat. Commun.">
        <title>Thousands of microbial genomes shed light on interconnected biogeochemical processes in an aquifer system.</title>
        <authorList>
            <person name="Anantharaman K."/>
            <person name="Brown C.T."/>
            <person name="Hug L.A."/>
            <person name="Sharon I."/>
            <person name="Castelle C.J."/>
            <person name="Probst A.J."/>
            <person name="Thomas B.C."/>
            <person name="Singh A."/>
            <person name="Wilkins M.J."/>
            <person name="Karaoz U."/>
            <person name="Brodie E.L."/>
            <person name="Williams K.H."/>
            <person name="Hubbard S.S."/>
            <person name="Banfield J.F."/>
        </authorList>
    </citation>
    <scope>NUCLEOTIDE SEQUENCE [LARGE SCALE GENOMIC DNA]</scope>
</reference>
<gene>
    <name evidence="6" type="ORF">A2717_03220</name>
</gene>